<dbReference type="Pfam" id="PF01228">
    <property type="entry name" value="Gly_radical"/>
    <property type="match status" value="1"/>
</dbReference>
<feature type="modified residue" description="Glycine radical" evidence="3">
    <location>
        <position position="705"/>
    </location>
</feature>
<keyword evidence="2" id="KW-0456">Lyase</keyword>
<dbReference type="InterPro" id="IPR051215">
    <property type="entry name" value="GRE"/>
</dbReference>
<dbReference type="GO" id="GO:0016829">
    <property type="term" value="F:lyase activity"/>
    <property type="evidence" value="ECO:0007669"/>
    <property type="project" value="UniProtKB-KW"/>
</dbReference>
<feature type="domain" description="PFL" evidence="5">
    <location>
        <begin position="29"/>
        <end position="605"/>
    </location>
</feature>
<name>A0A0H3U8C7_9BACT</name>
<dbReference type="InterPro" id="IPR004184">
    <property type="entry name" value="PFL_dom"/>
</dbReference>
<dbReference type="EMBL" id="KF540250">
    <property type="protein sequence ID" value="AIF26884.1"/>
    <property type="molecule type" value="Genomic_DNA"/>
</dbReference>
<dbReference type="Gene3D" id="3.20.70.20">
    <property type="match status" value="1"/>
</dbReference>
<reference evidence="6" key="1">
    <citation type="submission" date="2013-08" db="EMBL/GenBank/DDBJ databases">
        <title>Comparison of modified E. coli strains.</title>
        <authorList>
            <person name="Juergensen J."/>
            <person name="Bonge A."/>
            <person name="Streit W.R."/>
        </authorList>
    </citation>
    <scope>NUCLEOTIDE SEQUENCE</scope>
</reference>
<evidence type="ECO:0000313" key="6">
    <source>
        <dbReference type="EMBL" id="AIF26884.1"/>
    </source>
</evidence>
<organism evidence="6">
    <name type="scientific">uncultured bacterium fosmid pJB148G3</name>
    <dbReference type="NCBI Taxonomy" id="1478052"/>
    <lineage>
        <taxon>Bacteria</taxon>
        <taxon>environmental samples</taxon>
    </lineage>
</organism>
<keyword evidence="1 3" id="KW-0556">Organic radical</keyword>
<accession>A0A0H3U8C7</accession>
<dbReference type="Pfam" id="PF02901">
    <property type="entry name" value="PFL-like"/>
    <property type="match status" value="1"/>
</dbReference>
<dbReference type="GO" id="GO:0005829">
    <property type="term" value="C:cytosol"/>
    <property type="evidence" value="ECO:0007669"/>
    <property type="project" value="TreeGrafter"/>
</dbReference>
<dbReference type="PANTHER" id="PTHR43641">
    <property type="entry name" value="FORMATE ACETYLTRANSFERASE 3-RELATED"/>
    <property type="match status" value="1"/>
</dbReference>
<sequence>MVYSLNIHFVVYTIYNRRKYRMQCPECTQRVRNLRDYYMKNSPVSVVGYPPWKVQRTMMLFYQGWREGVHQPTTRLRRAFGEQYMQAHMEPVIDPDELIVGQPDLHPLSDAEKALHDQYEDIYRNVIPPIRGRSDHMGLDYDKLLQVGVQGLLDEIHANDAKLDLFNADDLAKHEFYLGCEMELQGLLTLAQHYVEKARAMAQESDEPRKSELLEIARVLEKVPANPAETLREALQSVHFYTFSLLGIYSAGRPDQYLYPYFRHDIDNGILTLSEAQELLDCFCLHYITNMCSWAAAGFEVGGRTRDGKAVENELTWMFLESIRHTRSADPSVGFAVTSETSPEILKYAAEIVAEGHTHPAFWNDQGITDSMIRNGYAEYDAHWWTHSTCVEITPITKSGVSITSPYVNVLKVLLGALDEAQDGISFDDLMELFRKHMNAQMVKDIYQENMWQMERSRNGNDPFRASCLTDNCIALGKSHECGGAPYNFIEPNMLGMLNTTESLNIIWNLVYVEKRLSLSQFRQICKSDYENQEDLRQYIIRKLPHFGNNEPFSDELAKRVSDIVLESCAPLKSYRGAKIIPGAFSYREHAIQGRVTPASPDGRKAGMPLTSGSDPVQGYDTSGPTASLLSTAVWQPPRFLGGTAVNMKLAKNTPNLSDVIVSLVKTYVQIGGSELQINIADTDTLLAAQTNPEAYQDLLVRIGGYSDFFVRIDKDMQDEIIRRACFNA</sequence>
<evidence type="ECO:0000259" key="4">
    <source>
        <dbReference type="PROSITE" id="PS51149"/>
    </source>
</evidence>
<dbReference type="PROSITE" id="PS51554">
    <property type="entry name" value="PFL"/>
    <property type="match status" value="1"/>
</dbReference>
<evidence type="ECO:0000256" key="3">
    <source>
        <dbReference type="PROSITE-ProRule" id="PRU00493"/>
    </source>
</evidence>
<dbReference type="InterPro" id="IPR001150">
    <property type="entry name" value="Gly_radical"/>
</dbReference>
<dbReference type="SUPFAM" id="SSF51998">
    <property type="entry name" value="PFL-like glycyl radical enzymes"/>
    <property type="match status" value="1"/>
</dbReference>
<feature type="domain" description="Glycine radical" evidence="4">
    <location>
        <begin position="612"/>
        <end position="729"/>
    </location>
</feature>
<evidence type="ECO:0000259" key="5">
    <source>
        <dbReference type="PROSITE" id="PS51554"/>
    </source>
</evidence>
<evidence type="ECO:0000256" key="2">
    <source>
        <dbReference type="ARBA" id="ARBA00023239"/>
    </source>
</evidence>
<dbReference type="PROSITE" id="PS51149">
    <property type="entry name" value="GLY_RADICAL_2"/>
    <property type="match status" value="1"/>
</dbReference>
<dbReference type="PANTHER" id="PTHR43641:SF2">
    <property type="entry name" value="DEHYDRATASE YBIW-RELATED"/>
    <property type="match status" value="1"/>
</dbReference>
<dbReference type="AlphaFoldDB" id="A0A0H3U8C7"/>
<proteinExistence type="predicted"/>
<evidence type="ECO:0000256" key="1">
    <source>
        <dbReference type="ARBA" id="ARBA00022818"/>
    </source>
</evidence>
<evidence type="ECO:0008006" key="7">
    <source>
        <dbReference type="Google" id="ProtNLM"/>
    </source>
</evidence>
<protein>
    <recommendedName>
        <fullName evidence="7">Pyruvate formate-lyase</fullName>
    </recommendedName>
</protein>